<feature type="transmembrane region" description="Helical" evidence="8">
    <location>
        <begin position="39"/>
        <end position="59"/>
    </location>
</feature>
<evidence type="ECO:0000256" key="4">
    <source>
        <dbReference type="ARBA" id="ARBA00022692"/>
    </source>
</evidence>
<keyword evidence="2 8" id="KW-0796">Tight junction</keyword>
<feature type="non-terminal residue" evidence="10">
    <location>
        <position position="213"/>
    </location>
</feature>
<keyword evidence="5 8" id="KW-0965">Cell junction</keyword>
<proteinExistence type="inferred from homology"/>
<feature type="transmembrane region" description="Helical" evidence="8">
    <location>
        <begin position="161"/>
        <end position="183"/>
    </location>
</feature>
<keyword evidence="11" id="KW-1185">Reference proteome</keyword>
<keyword evidence="6 8" id="KW-1133">Transmembrane helix</keyword>
<evidence type="ECO:0000313" key="11">
    <source>
        <dbReference type="Proteomes" id="UP000886611"/>
    </source>
</evidence>
<dbReference type="Pfam" id="PF00822">
    <property type="entry name" value="PMP22_Claudin"/>
    <property type="match status" value="1"/>
</dbReference>
<dbReference type="OrthoDB" id="10025519at2759"/>
<evidence type="ECO:0000256" key="8">
    <source>
        <dbReference type="RuleBase" id="RU060637"/>
    </source>
</evidence>
<feature type="non-terminal residue" evidence="10">
    <location>
        <position position="1"/>
    </location>
</feature>
<keyword evidence="4 8" id="KW-0812">Transmembrane</keyword>
<comment type="function">
    <text evidence="8">Claudins function as major constituents of the tight junction complexes that regulate the permeability of epithelia.</text>
</comment>
<name>A0A8X8BLD8_POLSE</name>
<evidence type="ECO:0000313" key="10">
    <source>
        <dbReference type="EMBL" id="KAG2462178.1"/>
    </source>
</evidence>
<feature type="transmembrane region" description="Helical" evidence="8">
    <location>
        <begin position="79"/>
        <end position="98"/>
    </location>
</feature>
<dbReference type="InterPro" id="IPR017974">
    <property type="entry name" value="Claudin_CS"/>
</dbReference>
<dbReference type="EMBL" id="JAATIS010004040">
    <property type="protein sequence ID" value="KAG2462178.1"/>
    <property type="molecule type" value="Genomic_DNA"/>
</dbReference>
<evidence type="ECO:0000256" key="1">
    <source>
        <dbReference type="ARBA" id="ARBA00008295"/>
    </source>
</evidence>
<dbReference type="Gene3D" id="1.20.140.150">
    <property type="match status" value="1"/>
</dbReference>
<feature type="transmembrane region" description="Helical" evidence="8">
    <location>
        <begin position="6"/>
        <end position="27"/>
    </location>
</feature>
<dbReference type="FunFam" id="1.20.140.150:FF:000001">
    <property type="entry name" value="Claudin"/>
    <property type="match status" value="1"/>
</dbReference>
<evidence type="ECO:0000256" key="5">
    <source>
        <dbReference type="ARBA" id="ARBA00022949"/>
    </source>
</evidence>
<feature type="transmembrane region" description="Helical" evidence="8">
    <location>
        <begin position="118"/>
        <end position="141"/>
    </location>
</feature>
<sequence>MANAGLQMLGFILAFIGFVGLIASVALPQWKASSYSGDNIVTALAIYEGLWMSCAAQSTGQIQCKNFDSLLKLDSTMQATRALMIASIFFSGMAILVASLGMKCTTCFAEDKQKKNRIATIGGGIFIFGGLLALIATSWYGNRIAKDFNNPFTPTNSRYEFGSALFLGWGAAGLCIIGGAFLCSSCSHGAGMSGPPKQYPKSRAAPAGGKDYV</sequence>
<keyword evidence="3 8" id="KW-1003">Cell membrane</keyword>
<reference evidence="10 11" key="1">
    <citation type="journal article" date="2021" name="Cell">
        <title>Tracing the genetic footprints of vertebrate landing in non-teleost ray-finned fishes.</title>
        <authorList>
            <person name="Bi X."/>
            <person name="Wang K."/>
            <person name="Yang L."/>
            <person name="Pan H."/>
            <person name="Jiang H."/>
            <person name="Wei Q."/>
            <person name="Fang M."/>
            <person name="Yu H."/>
            <person name="Zhu C."/>
            <person name="Cai Y."/>
            <person name="He Y."/>
            <person name="Gan X."/>
            <person name="Zeng H."/>
            <person name="Yu D."/>
            <person name="Zhu Y."/>
            <person name="Jiang H."/>
            <person name="Qiu Q."/>
            <person name="Yang H."/>
            <person name="Zhang Y.E."/>
            <person name="Wang W."/>
            <person name="Zhu M."/>
            <person name="He S."/>
            <person name="Zhang G."/>
        </authorList>
    </citation>
    <scope>NUCLEOTIDE SEQUENCE [LARGE SCALE GENOMIC DNA]</scope>
    <source>
        <strain evidence="10">Bchr_013</strain>
    </source>
</reference>
<dbReference type="AlphaFoldDB" id="A0A8X8BLD8"/>
<dbReference type="InterPro" id="IPR004031">
    <property type="entry name" value="PMP22/EMP/MP20/Claudin"/>
</dbReference>
<evidence type="ECO:0000256" key="6">
    <source>
        <dbReference type="ARBA" id="ARBA00022989"/>
    </source>
</evidence>
<evidence type="ECO:0000256" key="3">
    <source>
        <dbReference type="ARBA" id="ARBA00022475"/>
    </source>
</evidence>
<dbReference type="GO" id="GO:0005923">
    <property type="term" value="C:bicellular tight junction"/>
    <property type="evidence" value="ECO:0007669"/>
    <property type="project" value="UniProtKB-SubCell"/>
</dbReference>
<keyword evidence="7 8" id="KW-0472">Membrane</keyword>
<evidence type="ECO:0000256" key="9">
    <source>
        <dbReference type="SAM" id="MobiDB-lite"/>
    </source>
</evidence>
<evidence type="ECO:0000256" key="2">
    <source>
        <dbReference type="ARBA" id="ARBA00022427"/>
    </source>
</evidence>
<dbReference type="GO" id="GO:0005198">
    <property type="term" value="F:structural molecule activity"/>
    <property type="evidence" value="ECO:0007669"/>
    <property type="project" value="InterPro"/>
</dbReference>
<evidence type="ECO:0000256" key="7">
    <source>
        <dbReference type="ARBA" id="ARBA00023136"/>
    </source>
</evidence>
<comment type="caution">
    <text evidence="10">The sequence shown here is derived from an EMBL/GenBank/DDBJ whole genome shotgun (WGS) entry which is preliminary data.</text>
</comment>
<organism evidence="10 11">
    <name type="scientific">Polypterus senegalus</name>
    <name type="common">Senegal bichir</name>
    <dbReference type="NCBI Taxonomy" id="55291"/>
    <lineage>
        <taxon>Eukaryota</taxon>
        <taxon>Metazoa</taxon>
        <taxon>Chordata</taxon>
        <taxon>Craniata</taxon>
        <taxon>Vertebrata</taxon>
        <taxon>Euteleostomi</taxon>
        <taxon>Actinopterygii</taxon>
        <taxon>Polypteriformes</taxon>
        <taxon>Polypteridae</taxon>
        <taxon>Polypterus</taxon>
    </lineage>
</organism>
<accession>A0A8X8BLD8</accession>
<feature type="region of interest" description="Disordered" evidence="9">
    <location>
        <begin position="191"/>
        <end position="213"/>
    </location>
</feature>
<protein>
    <recommendedName>
        <fullName evidence="8">Claudin</fullName>
    </recommendedName>
</protein>
<comment type="subcellular location">
    <subcellularLocation>
        <location evidence="8">Cell junction</location>
        <location evidence="8">Tight junction</location>
    </subcellularLocation>
    <subcellularLocation>
        <location evidence="8">Cell membrane</location>
        <topology evidence="8">Multi-pass membrane protein</topology>
    </subcellularLocation>
</comment>
<comment type="caution">
    <text evidence="8">Lacks conserved residue(s) required for the propagation of feature annotation.</text>
</comment>
<comment type="similarity">
    <text evidence="1 8">Belongs to the claudin family.</text>
</comment>
<dbReference type="GO" id="GO:0005886">
    <property type="term" value="C:plasma membrane"/>
    <property type="evidence" value="ECO:0007669"/>
    <property type="project" value="UniProtKB-SubCell"/>
</dbReference>
<gene>
    <name evidence="10" type="primary">Cldn1</name>
    <name evidence="10" type="ORF">GTO96_0001202</name>
</gene>
<dbReference type="PROSITE" id="PS01346">
    <property type="entry name" value="CLAUDIN"/>
    <property type="match status" value="1"/>
</dbReference>
<dbReference type="InterPro" id="IPR006187">
    <property type="entry name" value="Claudin"/>
</dbReference>
<dbReference type="Proteomes" id="UP000886611">
    <property type="component" value="Unassembled WGS sequence"/>
</dbReference>
<dbReference type="PRINTS" id="PR01077">
    <property type="entry name" value="CLAUDIN"/>
</dbReference>
<dbReference type="PANTHER" id="PTHR12002">
    <property type="entry name" value="CLAUDIN"/>
    <property type="match status" value="1"/>
</dbReference>